<reference evidence="7" key="1">
    <citation type="submission" date="2022-10" db="EMBL/GenBank/DDBJ databases">
        <title>Culturing micro-colonial fungi from biological soil crusts in the Mojave desert and describing Neophaeococcomyces mojavensis, and introducing the new genera and species Taxawa tesnikishii.</title>
        <authorList>
            <person name="Kurbessoian T."/>
            <person name="Stajich J.E."/>
        </authorList>
    </citation>
    <scope>NUCLEOTIDE SEQUENCE</scope>
    <source>
        <strain evidence="7">TK_41</strain>
    </source>
</reference>
<dbReference type="Pfam" id="PF00107">
    <property type="entry name" value="ADH_zinc_N"/>
    <property type="match status" value="1"/>
</dbReference>
<dbReference type="InterPro" id="IPR047109">
    <property type="entry name" value="CAD-like"/>
</dbReference>
<dbReference type="GO" id="GO:0016616">
    <property type="term" value="F:oxidoreductase activity, acting on the CH-OH group of donors, NAD or NADP as acceptor"/>
    <property type="evidence" value="ECO:0007669"/>
    <property type="project" value="InterPro"/>
</dbReference>
<evidence type="ECO:0000313" key="7">
    <source>
        <dbReference type="EMBL" id="KAJ9605921.1"/>
    </source>
</evidence>
<dbReference type="PROSITE" id="PS00059">
    <property type="entry name" value="ADH_ZINC"/>
    <property type="match status" value="1"/>
</dbReference>
<comment type="caution">
    <text evidence="7">The sequence shown here is derived from an EMBL/GenBank/DDBJ whole genome shotgun (WGS) entry which is preliminary data.</text>
</comment>
<dbReference type="Gene3D" id="3.90.180.10">
    <property type="entry name" value="Medium-chain alcohol dehydrogenases, catalytic domain"/>
    <property type="match status" value="1"/>
</dbReference>
<dbReference type="SUPFAM" id="SSF51735">
    <property type="entry name" value="NAD(P)-binding Rossmann-fold domains"/>
    <property type="match status" value="1"/>
</dbReference>
<dbReference type="InterPro" id="IPR013149">
    <property type="entry name" value="ADH-like_C"/>
</dbReference>
<evidence type="ECO:0000259" key="6">
    <source>
        <dbReference type="SMART" id="SM00829"/>
    </source>
</evidence>
<proteinExistence type="inferred from homology"/>
<keyword evidence="4" id="KW-0560">Oxidoreductase</keyword>
<evidence type="ECO:0000256" key="4">
    <source>
        <dbReference type="ARBA" id="ARBA00023002"/>
    </source>
</evidence>
<comment type="cofactor">
    <cofactor evidence="1 5">
        <name>Zn(2+)</name>
        <dbReference type="ChEBI" id="CHEBI:29105"/>
    </cofactor>
</comment>
<dbReference type="CDD" id="cd05283">
    <property type="entry name" value="CAD1"/>
    <property type="match status" value="1"/>
</dbReference>
<dbReference type="Proteomes" id="UP001172673">
    <property type="component" value="Unassembled WGS sequence"/>
</dbReference>
<evidence type="ECO:0000313" key="8">
    <source>
        <dbReference type="Proteomes" id="UP001172673"/>
    </source>
</evidence>
<evidence type="ECO:0000256" key="2">
    <source>
        <dbReference type="ARBA" id="ARBA00022723"/>
    </source>
</evidence>
<protein>
    <recommendedName>
        <fullName evidence="6">Enoyl reductase (ER) domain-containing protein</fullName>
    </recommendedName>
</protein>
<dbReference type="InterPro" id="IPR013154">
    <property type="entry name" value="ADH-like_N"/>
</dbReference>
<dbReference type="InterPro" id="IPR002328">
    <property type="entry name" value="ADH_Zn_CS"/>
</dbReference>
<evidence type="ECO:0000256" key="3">
    <source>
        <dbReference type="ARBA" id="ARBA00022833"/>
    </source>
</evidence>
<dbReference type="Pfam" id="PF08240">
    <property type="entry name" value="ADH_N"/>
    <property type="match status" value="1"/>
</dbReference>
<feature type="domain" description="Enoyl reductase (ER)" evidence="6">
    <location>
        <begin position="11"/>
        <end position="326"/>
    </location>
</feature>
<dbReference type="EMBL" id="JAPDRK010000015">
    <property type="protein sequence ID" value="KAJ9605921.1"/>
    <property type="molecule type" value="Genomic_DNA"/>
</dbReference>
<name>A0AA38X326_9EURO</name>
<accession>A0AA38X326</accession>
<dbReference type="InterPro" id="IPR036291">
    <property type="entry name" value="NAD(P)-bd_dom_sf"/>
</dbReference>
<organism evidence="7 8">
    <name type="scientific">Cladophialophora chaetospira</name>
    <dbReference type="NCBI Taxonomy" id="386627"/>
    <lineage>
        <taxon>Eukaryota</taxon>
        <taxon>Fungi</taxon>
        <taxon>Dikarya</taxon>
        <taxon>Ascomycota</taxon>
        <taxon>Pezizomycotina</taxon>
        <taxon>Eurotiomycetes</taxon>
        <taxon>Chaetothyriomycetidae</taxon>
        <taxon>Chaetothyriales</taxon>
        <taxon>Herpotrichiellaceae</taxon>
        <taxon>Cladophialophora</taxon>
    </lineage>
</organism>
<comment type="similarity">
    <text evidence="5">Belongs to the zinc-containing alcohol dehydrogenase family.</text>
</comment>
<evidence type="ECO:0000256" key="5">
    <source>
        <dbReference type="RuleBase" id="RU361277"/>
    </source>
</evidence>
<dbReference type="InterPro" id="IPR020843">
    <property type="entry name" value="ER"/>
</dbReference>
<keyword evidence="2 5" id="KW-0479">Metal-binding</keyword>
<evidence type="ECO:0000256" key="1">
    <source>
        <dbReference type="ARBA" id="ARBA00001947"/>
    </source>
</evidence>
<dbReference type="SUPFAM" id="SSF50129">
    <property type="entry name" value="GroES-like"/>
    <property type="match status" value="1"/>
</dbReference>
<sequence>MAQTFVMRGVGGKVQKTAAEMPELKPNEVLVKITHSGLCGTDLFYIDPGCVLGHEGVGIVEKVGDAVLIHKIGDRVGGGYLRSSCGHCKYCLTGRDTLCYNRDIYGFSGYGNGTFSTYYIATEGYVYKIPESMSSEVAAPLQCAGATVYSALKTYYKPGMKVGLIGIGGLGHLAIQFAAKLGAPVTVFSTSPSKEKEARDFGASEFIVLGHEDKLETPVDLLLITAHKAPNWNTFLSEKVVARGAPIVILGAIGQTLEVPFLPYFFNCYNLVTNLVASRSTHAEMLGFAAQHGIKPLIEEFSMDEEGVAEAIAKLQSGKIRYRAVLKA</sequence>
<dbReference type="PANTHER" id="PTHR42683">
    <property type="entry name" value="ALDEHYDE REDUCTASE"/>
    <property type="match status" value="1"/>
</dbReference>
<dbReference type="GO" id="GO:0008270">
    <property type="term" value="F:zinc ion binding"/>
    <property type="evidence" value="ECO:0007669"/>
    <property type="project" value="InterPro"/>
</dbReference>
<keyword evidence="8" id="KW-1185">Reference proteome</keyword>
<dbReference type="Gene3D" id="3.40.50.720">
    <property type="entry name" value="NAD(P)-binding Rossmann-like Domain"/>
    <property type="match status" value="1"/>
</dbReference>
<gene>
    <name evidence="7" type="ORF">H2200_009770</name>
</gene>
<dbReference type="AlphaFoldDB" id="A0AA38X326"/>
<dbReference type="SMART" id="SM00829">
    <property type="entry name" value="PKS_ER"/>
    <property type="match status" value="1"/>
</dbReference>
<dbReference type="InterPro" id="IPR011032">
    <property type="entry name" value="GroES-like_sf"/>
</dbReference>
<dbReference type="FunFam" id="3.40.50.720:FF:000022">
    <property type="entry name" value="Cinnamyl alcohol dehydrogenase"/>
    <property type="match status" value="1"/>
</dbReference>
<keyword evidence="3 5" id="KW-0862">Zinc</keyword>